<accession>A0A094PVL8</accession>
<gene>
    <name evidence="2" type="ORF">GM51_18960</name>
</gene>
<dbReference type="NCBIfam" id="TIGR01214">
    <property type="entry name" value="rmlD"/>
    <property type="match status" value="1"/>
</dbReference>
<protein>
    <recommendedName>
        <fullName evidence="1">RmlD-like substrate binding domain-containing protein</fullName>
    </recommendedName>
</protein>
<dbReference type="SUPFAM" id="SSF51735">
    <property type="entry name" value="NAD(P)-binding Rossmann-fold domains"/>
    <property type="match status" value="1"/>
</dbReference>
<dbReference type="EMBL" id="JNSL01000174">
    <property type="protein sequence ID" value="KGA13744.1"/>
    <property type="molecule type" value="Genomic_DNA"/>
</dbReference>
<proteinExistence type="predicted"/>
<reference evidence="2" key="1">
    <citation type="submission" date="2014-06" db="EMBL/GenBank/DDBJ databases">
        <title>Key roles for freshwater Actinobacteria revealed by deep metagenomic sequencing.</title>
        <authorList>
            <person name="Ghai R."/>
            <person name="Mizuno C.M."/>
            <person name="Picazo A."/>
            <person name="Camacho A."/>
            <person name="Rodriguez-Valera F."/>
        </authorList>
    </citation>
    <scope>NUCLEOTIDE SEQUENCE</scope>
</reference>
<dbReference type="Pfam" id="PF04321">
    <property type="entry name" value="RmlD_sub_bind"/>
    <property type="match status" value="1"/>
</dbReference>
<dbReference type="InterPro" id="IPR036291">
    <property type="entry name" value="NAD(P)-bd_dom_sf"/>
</dbReference>
<dbReference type="PANTHER" id="PTHR10491">
    <property type="entry name" value="DTDP-4-DEHYDRORHAMNOSE REDUCTASE"/>
    <property type="match status" value="1"/>
</dbReference>
<organism evidence="2">
    <name type="scientific">freshwater metagenome</name>
    <dbReference type="NCBI Taxonomy" id="449393"/>
    <lineage>
        <taxon>unclassified sequences</taxon>
        <taxon>metagenomes</taxon>
        <taxon>ecological metagenomes</taxon>
    </lineage>
</organism>
<evidence type="ECO:0000259" key="1">
    <source>
        <dbReference type="Pfam" id="PF04321"/>
    </source>
</evidence>
<feature type="domain" description="RmlD-like substrate binding" evidence="1">
    <location>
        <begin position="1"/>
        <end position="278"/>
    </location>
</feature>
<dbReference type="InterPro" id="IPR029903">
    <property type="entry name" value="RmlD-like-bd"/>
</dbReference>
<name>A0A094PVL8_9ZZZZ</name>
<dbReference type="InterPro" id="IPR005913">
    <property type="entry name" value="dTDP_dehydrorham_reduct"/>
</dbReference>
<dbReference type="AlphaFoldDB" id="A0A094PVL8"/>
<dbReference type="CDD" id="cd05254">
    <property type="entry name" value="dTDP_HR_like_SDR_e"/>
    <property type="match status" value="1"/>
</dbReference>
<comment type="caution">
    <text evidence="2">The sequence shown here is derived from an EMBL/GenBank/DDBJ whole genome shotgun (WGS) entry which is preliminary data.</text>
</comment>
<evidence type="ECO:0000313" key="2">
    <source>
        <dbReference type="EMBL" id="KGA13744.1"/>
    </source>
</evidence>
<dbReference type="PANTHER" id="PTHR10491:SF4">
    <property type="entry name" value="METHIONINE ADENOSYLTRANSFERASE 2 SUBUNIT BETA"/>
    <property type="match status" value="1"/>
</dbReference>
<dbReference type="Gene3D" id="3.90.25.10">
    <property type="entry name" value="UDP-galactose 4-epimerase, domain 1"/>
    <property type="match status" value="1"/>
</dbReference>
<dbReference type="Gene3D" id="3.40.50.720">
    <property type="entry name" value="NAD(P)-binding Rossmann-like Domain"/>
    <property type="match status" value="1"/>
</dbReference>
<sequence>MRIFVTGANGQLGQELVRCVTAAGHTAIGSTHESLDITNEQAVIATISEAKPDVVIHAAAWTAVDACESDPNKAMLVNGTATAYIAAAAHIVGAHVVYISTDYVFDGTKTSPYVEADVANPTSVYGVSKLAGERALGATDSIVRIAWVSGYHGANMVKTILRLRNEPQLRFVNDQIGNPTFADDAAAMIVRLAVEKRPGIWHITNQGVASWFEFAREVLLAAGQDANKVLPIATSELQPPRPAKRPANSVLQNGALLAAGIKPLPDYREALQRLVRRLLADEQE</sequence>